<evidence type="ECO:0000313" key="4">
    <source>
        <dbReference type="Proteomes" id="UP000045706"/>
    </source>
</evidence>
<evidence type="ECO:0000313" key="3">
    <source>
        <dbReference type="Proteomes" id="UP000044602"/>
    </source>
</evidence>
<evidence type="ECO:0000313" key="1">
    <source>
        <dbReference type="EMBL" id="CRK21899.1"/>
    </source>
</evidence>
<dbReference type="EMBL" id="CVQI01012447">
    <property type="protein sequence ID" value="CRK21899.1"/>
    <property type="molecule type" value="Genomic_DNA"/>
</dbReference>
<name>A0A0G4LJ17_VERLO</name>
<sequence length="555" mass="63163">MEAALNFWTPSSSRSFHTSVAKLRKVTRNPPEPQFYRGSTTPDPDGHVLSLGDELQMADNLAYLAHWEENVRMISAVTLEEHPSGLVVVLASNSTPSQSIIAGLRDILATVCQYCTLRKKRQEFCRSLFLKVLQLSQRRILGRIRPPWIQQPSHIRKKRPFLKVQLLDLARQLKKRLAFAPQLLVTYDQVCGLIDSLEPLSRRLEHDDINRALEHVIMKCASIAAVGNMHSLEEHLKSHGVPSVLYDASEVRQIDKLARYLFLCKDFLRLARKPEYRTLFNHIDVTALKAYSATFRPGLSLKCFVHAEIQQILYLERHTCQLAVRALGCSKSACYLCDLFILKQSRYHVSHAHRRLYEQWTIPDVDWMTEAQACTFRAIIQDMIQHMNEATRFRQARAMPWGLDPLESKAFLPLSSGSTVSSDTVVLLSSRVSSHSAYRLSPPSDRQESSVVITSADLPFQSKVGIGREPLDVQIDQLHVSFEFVSISAGWISVRRTTQLQDPSNRQLMSVEASTIPTDDEIKVPCDPKTSQVRFQLRHGPQLCIEVGFLWEKVE</sequence>
<proteinExistence type="predicted"/>
<evidence type="ECO:0000313" key="2">
    <source>
        <dbReference type="EMBL" id="CRK21996.1"/>
    </source>
</evidence>
<dbReference type="Proteomes" id="UP000044602">
    <property type="component" value="Unassembled WGS sequence"/>
</dbReference>
<dbReference type="Proteomes" id="UP000045706">
    <property type="component" value="Unassembled WGS sequence"/>
</dbReference>
<dbReference type="EMBL" id="CVQH01013336">
    <property type="protein sequence ID" value="CRK21996.1"/>
    <property type="molecule type" value="Genomic_DNA"/>
</dbReference>
<accession>A0A0G4LJ17</accession>
<keyword evidence="3" id="KW-1185">Reference proteome</keyword>
<dbReference type="Pfam" id="PF14441">
    <property type="entry name" value="OTT_1508_deam"/>
    <property type="match status" value="1"/>
</dbReference>
<protein>
    <submittedName>
        <fullName evidence="1">Uncharacterized protein</fullName>
    </submittedName>
</protein>
<dbReference type="STRING" id="100787.A0A0G4LJ17"/>
<dbReference type="InterPro" id="IPR027796">
    <property type="entry name" value="OTT_1508_deam-like"/>
</dbReference>
<gene>
    <name evidence="2" type="ORF">BN1708_013264</name>
    <name evidence="1" type="ORF">BN1723_012521</name>
</gene>
<dbReference type="AlphaFoldDB" id="A0A0G4LJ17"/>
<organism evidence="1 4">
    <name type="scientific">Verticillium longisporum</name>
    <name type="common">Verticillium dahliae var. longisporum</name>
    <dbReference type="NCBI Taxonomy" id="100787"/>
    <lineage>
        <taxon>Eukaryota</taxon>
        <taxon>Fungi</taxon>
        <taxon>Dikarya</taxon>
        <taxon>Ascomycota</taxon>
        <taxon>Pezizomycotina</taxon>
        <taxon>Sordariomycetes</taxon>
        <taxon>Hypocreomycetidae</taxon>
        <taxon>Glomerellales</taxon>
        <taxon>Plectosphaerellaceae</taxon>
        <taxon>Verticillium</taxon>
    </lineage>
</organism>
<reference evidence="3 4" key="1">
    <citation type="submission" date="2015-05" db="EMBL/GenBank/DDBJ databases">
        <authorList>
            <person name="Fogelqvist Johan"/>
        </authorList>
    </citation>
    <scope>NUCLEOTIDE SEQUENCE [LARGE SCALE GENOMIC DNA]</scope>
    <source>
        <strain evidence="2">VL1</strain>
        <strain evidence="1">VL2</strain>
    </source>
</reference>